<accession>A0AA35QR03</accession>
<reference evidence="1" key="1">
    <citation type="submission" date="2022-12" db="EMBL/GenBank/DDBJ databases">
        <authorList>
            <person name="Alioto T."/>
            <person name="Alioto T."/>
            <person name="Gomez Garrido J."/>
        </authorList>
    </citation>
    <scope>NUCLEOTIDE SEQUENCE</scope>
</reference>
<feature type="non-terminal residue" evidence="1">
    <location>
        <position position="1"/>
    </location>
</feature>
<dbReference type="AlphaFoldDB" id="A0AA35QR03"/>
<organism evidence="1 2">
    <name type="scientific">Podarcis lilfordi</name>
    <name type="common">Lilford's wall lizard</name>
    <dbReference type="NCBI Taxonomy" id="74358"/>
    <lineage>
        <taxon>Eukaryota</taxon>
        <taxon>Metazoa</taxon>
        <taxon>Chordata</taxon>
        <taxon>Craniata</taxon>
        <taxon>Vertebrata</taxon>
        <taxon>Euteleostomi</taxon>
        <taxon>Lepidosauria</taxon>
        <taxon>Squamata</taxon>
        <taxon>Bifurcata</taxon>
        <taxon>Unidentata</taxon>
        <taxon>Episquamata</taxon>
        <taxon>Laterata</taxon>
        <taxon>Lacertibaenia</taxon>
        <taxon>Lacertidae</taxon>
        <taxon>Podarcis</taxon>
    </lineage>
</organism>
<keyword evidence="2" id="KW-1185">Reference proteome</keyword>
<evidence type="ECO:0000313" key="2">
    <source>
        <dbReference type="Proteomes" id="UP001178461"/>
    </source>
</evidence>
<name>A0AA35QR03_9SAUR</name>
<dbReference type="Proteomes" id="UP001178461">
    <property type="component" value="Unassembled WGS sequence"/>
</dbReference>
<proteinExistence type="predicted"/>
<evidence type="ECO:0000313" key="1">
    <source>
        <dbReference type="EMBL" id="CAI7935328.1"/>
    </source>
</evidence>
<dbReference type="EMBL" id="CANTUW010000259">
    <property type="protein sequence ID" value="CAI7935328.1"/>
    <property type="molecule type" value="Genomic_DNA"/>
</dbReference>
<sequence length="73" mass="8065">MSESSGALKGFRGGWRRLKRMKNGLLSVSCLVKSGFKVEFENDVCTISKQGKELVKIPCEDGLFVLDEEQLAA</sequence>
<protein>
    <submittedName>
        <fullName evidence="1">Uncharacterized protein</fullName>
    </submittedName>
</protein>
<comment type="caution">
    <text evidence="1">The sequence shown here is derived from an EMBL/GenBank/DDBJ whole genome shotgun (WGS) entry which is preliminary data.</text>
</comment>
<gene>
    <name evidence="1" type="ORF">PODLI_1B039880</name>
</gene>